<reference evidence="1" key="1">
    <citation type="journal article" date="2020" name="Fungal Divers.">
        <title>Resolving the Mortierellaceae phylogeny through synthesis of multi-gene phylogenetics and phylogenomics.</title>
        <authorList>
            <person name="Vandepol N."/>
            <person name="Liber J."/>
            <person name="Desiro A."/>
            <person name="Na H."/>
            <person name="Kennedy M."/>
            <person name="Barry K."/>
            <person name="Grigoriev I.V."/>
            <person name="Miller A.N."/>
            <person name="O'Donnell K."/>
            <person name="Stajich J.E."/>
            <person name="Bonito G."/>
        </authorList>
    </citation>
    <scope>NUCLEOTIDE SEQUENCE</scope>
    <source>
        <strain evidence="1">NRRL 6426</strain>
    </source>
</reference>
<proteinExistence type="predicted"/>
<keyword evidence="2" id="KW-1185">Reference proteome</keyword>
<comment type="caution">
    <text evidence="1">The sequence shown here is derived from an EMBL/GenBank/DDBJ whole genome shotgun (WGS) entry which is preliminary data.</text>
</comment>
<dbReference type="Proteomes" id="UP000748756">
    <property type="component" value="Unassembled WGS sequence"/>
</dbReference>
<evidence type="ECO:0000313" key="1">
    <source>
        <dbReference type="EMBL" id="KAF9151646.1"/>
    </source>
</evidence>
<name>A0A9P5S3B6_9FUNG</name>
<evidence type="ECO:0000313" key="2">
    <source>
        <dbReference type="Proteomes" id="UP000748756"/>
    </source>
</evidence>
<organism evidence="1 2">
    <name type="scientific">Linnemannia schmuckeri</name>
    <dbReference type="NCBI Taxonomy" id="64567"/>
    <lineage>
        <taxon>Eukaryota</taxon>
        <taxon>Fungi</taxon>
        <taxon>Fungi incertae sedis</taxon>
        <taxon>Mucoromycota</taxon>
        <taxon>Mortierellomycotina</taxon>
        <taxon>Mortierellomycetes</taxon>
        <taxon>Mortierellales</taxon>
        <taxon>Mortierellaceae</taxon>
        <taxon>Linnemannia</taxon>
    </lineage>
</organism>
<accession>A0A9P5S3B6</accession>
<dbReference type="AlphaFoldDB" id="A0A9P5S3B6"/>
<dbReference type="EMBL" id="JAAAUQ010000305">
    <property type="protein sequence ID" value="KAF9151646.1"/>
    <property type="molecule type" value="Genomic_DNA"/>
</dbReference>
<protein>
    <submittedName>
        <fullName evidence="1">Uncharacterized protein</fullName>
    </submittedName>
</protein>
<sequence length="146" mass="16464">MPSFAGRIYFSLWSAGKMHVFDRKGYSLKNVILMAPVLTAILVTISRIEGYRHSAVNVGWGAITRSHSHIPYPPRDFNYLVNDNDGKVHEAGRLEAMTGIHPNEEFIDETQQQPEQLADLETHESSPCDAWALNKSDWVAQDSQPQ</sequence>
<gene>
    <name evidence="1" type="ORF">BG015_006399</name>
</gene>
<dbReference type="OrthoDB" id="8907274at2759"/>